<dbReference type="EMBL" id="BGPR01060158">
    <property type="protein sequence ID" value="GBO36087.1"/>
    <property type="molecule type" value="Genomic_DNA"/>
</dbReference>
<gene>
    <name evidence="1" type="ORF">AVEN_193464_1</name>
</gene>
<name>A0A4Y2WJA6_ARAVE</name>
<dbReference type="Proteomes" id="UP000499080">
    <property type="component" value="Unassembled WGS sequence"/>
</dbReference>
<comment type="caution">
    <text evidence="1">The sequence shown here is derived from an EMBL/GenBank/DDBJ whole genome shotgun (WGS) entry which is preliminary data.</text>
</comment>
<protein>
    <submittedName>
        <fullName evidence="1">Uncharacterized protein</fullName>
    </submittedName>
</protein>
<proteinExistence type="predicted"/>
<keyword evidence="2" id="KW-1185">Reference proteome</keyword>
<organism evidence="1 2">
    <name type="scientific">Araneus ventricosus</name>
    <name type="common">Orbweaver spider</name>
    <name type="synonym">Epeira ventricosa</name>
    <dbReference type="NCBI Taxonomy" id="182803"/>
    <lineage>
        <taxon>Eukaryota</taxon>
        <taxon>Metazoa</taxon>
        <taxon>Ecdysozoa</taxon>
        <taxon>Arthropoda</taxon>
        <taxon>Chelicerata</taxon>
        <taxon>Arachnida</taxon>
        <taxon>Araneae</taxon>
        <taxon>Araneomorphae</taxon>
        <taxon>Entelegynae</taxon>
        <taxon>Araneoidea</taxon>
        <taxon>Araneidae</taxon>
        <taxon>Araneus</taxon>
    </lineage>
</organism>
<dbReference type="AlphaFoldDB" id="A0A4Y2WJA6"/>
<accession>A0A4Y2WJA6</accession>
<sequence length="88" mass="9864">MRSLDSLAVCHVSNVNETPPDKYAESRFPAGYNNTLDLRSSSVRNVDEKPPDKYVESRFNGVYNNVLGLLSASVRNVIDMSWAYLLPV</sequence>
<evidence type="ECO:0000313" key="1">
    <source>
        <dbReference type="EMBL" id="GBO36087.1"/>
    </source>
</evidence>
<reference evidence="1 2" key="1">
    <citation type="journal article" date="2019" name="Sci. Rep.">
        <title>Orb-weaving spider Araneus ventricosus genome elucidates the spidroin gene catalogue.</title>
        <authorList>
            <person name="Kono N."/>
            <person name="Nakamura H."/>
            <person name="Ohtoshi R."/>
            <person name="Moran D.A.P."/>
            <person name="Shinohara A."/>
            <person name="Yoshida Y."/>
            <person name="Fujiwara M."/>
            <person name="Mori M."/>
            <person name="Tomita M."/>
            <person name="Arakawa K."/>
        </authorList>
    </citation>
    <scope>NUCLEOTIDE SEQUENCE [LARGE SCALE GENOMIC DNA]</scope>
</reference>
<evidence type="ECO:0000313" key="2">
    <source>
        <dbReference type="Proteomes" id="UP000499080"/>
    </source>
</evidence>